<gene>
    <name evidence="1" type="ORF">F5148DRAFT_335486</name>
</gene>
<keyword evidence="2" id="KW-1185">Reference proteome</keyword>
<proteinExistence type="predicted"/>
<evidence type="ECO:0000313" key="1">
    <source>
        <dbReference type="EMBL" id="KAI9458093.1"/>
    </source>
</evidence>
<reference evidence="1" key="1">
    <citation type="submission" date="2021-03" db="EMBL/GenBank/DDBJ databases">
        <title>Evolutionary priming and transition to the ectomycorrhizal habit in an iconic lineage of mushroom-forming fungi: is preadaptation a requirement?</title>
        <authorList>
            <consortium name="DOE Joint Genome Institute"/>
            <person name="Looney B.P."/>
            <person name="Miyauchi S."/>
            <person name="Morin E."/>
            <person name="Drula E."/>
            <person name="Courty P.E."/>
            <person name="Chicoki N."/>
            <person name="Fauchery L."/>
            <person name="Kohler A."/>
            <person name="Kuo A."/>
            <person name="LaButti K."/>
            <person name="Pangilinan J."/>
            <person name="Lipzen A."/>
            <person name="Riley R."/>
            <person name="Andreopoulos W."/>
            <person name="He G."/>
            <person name="Johnson J."/>
            <person name="Barry K.W."/>
            <person name="Grigoriev I.V."/>
            <person name="Nagy L."/>
            <person name="Hibbett D."/>
            <person name="Henrissat B."/>
            <person name="Matheny P.B."/>
            <person name="Labbe J."/>
            <person name="Martin A.F."/>
        </authorList>
    </citation>
    <scope>NUCLEOTIDE SEQUENCE</scope>
    <source>
        <strain evidence="1">BPL698</strain>
    </source>
</reference>
<protein>
    <submittedName>
        <fullName evidence="1">Uncharacterized protein</fullName>
    </submittedName>
</protein>
<evidence type="ECO:0000313" key="2">
    <source>
        <dbReference type="Proteomes" id="UP001207468"/>
    </source>
</evidence>
<organism evidence="1 2">
    <name type="scientific">Russula earlei</name>
    <dbReference type="NCBI Taxonomy" id="71964"/>
    <lineage>
        <taxon>Eukaryota</taxon>
        <taxon>Fungi</taxon>
        <taxon>Dikarya</taxon>
        <taxon>Basidiomycota</taxon>
        <taxon>Agaricomycotina</taxon>
        <taxon>Agaricomycetes</taxon>
        <taxon>Russulales</taxon>
        <taxon>Russulaceae</taxon>
        <taxon>Russula</taxon>
    </lineage>
</organism>
<comment type="caution">
    <text evidence="1">The sequence shown here is derived from an EMBL/GenBank/DDBJ whole genome shotgun (WGS) entry which is preliminary data.</text>
</comment>
<dbReference type="EMBL" id="JAGFNK010000214">
    <property type="protein sequence ID" value="KAI9458093.1"/>
    <property type="molecule type" value="Genomic_DNA"/>
</dbReference>
<accession>A0ACC0U2T1</accession>
<sequence>MPTEAGMMGVSSSETSRAVGPIAEDGLNAPVIAHVPASRSNAWNQVIHRTARRSGGLSPWMQGRERSEGTHERTLLLVIQKCRHFAAGRREGRASAARKRPTCGSLDFFFSILFFRACERGDNGKREGDAQAATRVNMYFCARRARACSSKQLRILDAQSRPRSVGVTAVGLIRSVERLMVELTGSQAVNEKKGINCLVTRQEIRLGLLVRPSYGLYTCEGTENLVVHSRVGTCENQRERKGSIDAWEEETSSYHA</sequence>
<dbReference type="Proteomes" id="UP001207468">
    <property type="component" value="Unassembled WGS sequence"/>
</dbReference>
<name>A0ACC0U2T1_9AGAM</name>